<protein>
    <submittedName>
        <fullName evidence="1">Uncharacterized protein</fullName>
    </submittedName>
</protein>
<proteinExistence type="predicted"/>
<comment type="caution">
    <text evidence="1">The sequence shown here is derived from an EMBL/GenBank/DDBJ whole genome shotgun (WGS) entry which is preliminary data.</text>
</comment>
<dbReference type="OrthoDB" id="10394245at2759"/>
<accession>A0A8H4B0Z1</accession>
<gene>
    <name evidence="1" type="ORF">F8M41_022990</name>
</gene>
<name>A0A8H4B0Z1_GIGMA</name>
<reference evidence="1 2" key="1">
    <citation type="journal article" date="2019" name="Environ. Microbiol.">
        <title>At the nexus of three kingdoms: the genome of the mycorrhizal fungus Gigaspora margarita provides insights into plant, endobacterial and fungal interactions.</title>
        <authorList>
            <person name="Venice F."/>
            <person name="Ghignone S."/>
            <person name="Salvioli di Fossalunga A."/>
            <person name="Amselem J."/>
            <person name="Novero M."/>
            <person name="Xianan X."/>
            <person name="Sedzielewska Toro K."/>
            <person name="Morin E."/>
            <person name="Lipzen A."/>
            <person name="Grigoriev I.V."/>
            <person name="Henrissat B."/>
            <person name="Martin F.M."/>
            <person name="Bonfante P."/>
        </authorList>
    </citation>
    <scope>NUCLEOTIDE SEQUENCE [LARGE SCALE GENOMIC DNA]</scope>
    <source>
        <strain evidence="1 2">BEG34</strain>
    </source>
</reference>
<evidence type="ECO:0000313" key="1">
    <source>
        <dbReference type="EMBL" id="KAF0551618.1"/>
    </source>
</evidence>
<dbReference type="Proteomes" id="UP000439903">
    <property type="component" value="Unassembled WGS sequence"/>
</dbReference>
<organism evidence="1 2">
    <name type="scientific">Gigaspora margarita</name>
    <dbReference type="NCBI Taxonomy" id="4874"/>
    <lineage>
        <taxon>Eukaryota</taxon>
        <taxon>Fungi</taxon>
        <taxon>Fungi incertae sedis</taxon>
        <taxon>Mucoromycota</taxon>
        <taxon>Glomeromycotina</taxon>
        <taxon>Glomeromycetes</taxon>
        <taxon>Diversisporales</taxon>
        <taxon>Gigasporaceae</taxon>
        <taxon>Gigaspora</taxon>
    </lineage>
</organism>
<dbReference type="AlphaFoldDB" id="A0A8H4B0Z1"/>
<dbReference type="EMBL" id="WTPW01000074">
    <property type="protein sequence ID" value="KAF0551618.1"/>
    <property type="molecule type" value="Genomic_DNA"/>
</dbReference>
<evidence type="ECO:0000313" key="2">
    <source>
        <dbReference type="Proteomes" id="UP000439903"/>
    </source>
</evidence>
<sequence length="97" mass="11028">MPNWPAPDLEVQYFLCILPNQYNVHPLGSLWQAFGPIKIDRITKAGCIFCMPENLRSGTAAVMGAHIRKCKKIPSDVQTYLFNAQEFQKNLELSWSS</sequence>
<keyword evidence="2" id="KW-1185">Reference proteome</keyword>